<dbReference type="PANTHER" id="PTHR37017:SF8">
    <property type="entry name" value="AB HYDROLASE-1 DOMAIN-CONTAINING PROTEIN"/>
    <property type="match status" value="1"/>
</dbReference>
<evidence type="ECO:0000259" key="1">
    <source>
        <dbReference type="Pfam" id="PF12697"/>
    </source>
</evidence>
<dbReference type="EMBL" id="CAJPDS010000115">
    <property type="protein sequence ID" value="CAF9938584.1"/>
    <property type="molecule type" value="Genomic_DNA"/>
</dbReference>
<accession>A0A8H3PED6</accession>
<dbReference type="Gene3D" id="3.40.50.1820">
    <property type="entry name" value="alpha/beta hydrolase"/>
    <property type="match status" value="1"/>
</dbReference>
<name>A0A8H3PED6_9LECA</name>
<reference evidence="2" key="1">
    <citation type="submission" date="2021-03" db="EMBL/GenBank/DDBJ databases">
        <authorList>
            <person name="Tagirdzhanova G."/>
        </authorList>
    </citation>
    <scope>NUCLEOTIDE SEQUENCE</scope>
</reference>
<dbReference type="AlphaFoldDB" id="A0A8H3PED6"/>
<dbReference type="Proteomes" id="UP000664521">
    <property type="component" value="Unassembled WGS sequence"/>
</dbReference>
<protein>
    <recommendedName>
        <fullName evidence="1">AB hydrolase-1 domain-containing protein</fullName>
    </recommendedName>
</protein>
<evidence type="ECO:0000313" key="3">
    <source>
        <dbReference type="Proteomes" id="UP000664521"/>
    </source>
</evidence>
<dbReference type="Pfam" id="PF12697">
    <property type="entry name" value="Abhydrolase_6"/>
    <property type="match status" value="1"/>
</dbReference>
<dbReference type="OrthoDB" id="408373at2759"/>
<dbReference type="InterPro" id="IPR000073">
    <property type="entry name" value="AB_hydrolase_1"/>
</dbReference>
<organism evidence="2 3">
    <name type="scientific">Heterodermia speciosa</name>
    <dbReference type="NCBI Taxonomy" id="116794"/>
    <lineage>
        <taxon>Eukaryota</taxon>
        <taxon>Fungi</taxon>
        <taxon>Dikarya</taxon>
        <taxon>Ascomycota</taxon>
        <taxon>Pezizomycotina</taxon>
        <taxon>Lecanoromycetes</taxon>
        <taxon>OSLEUM clade</taxon>
        <taxon>Lecanoromycetidae</taxon>
        <taxon>Caliciales</taxon>
        <taxon>Physciaceae</taxon>
        <taxon>Heterodermia</taxon>
    </lineage>
</organism>
<dbReference type="PANTHER" id="PTHR37017">
    <property type="entry name" value="AB HYDROLASE-1 DOMAIN-CONTAINING PROTEIN-RELATED"/>
    <property type="match status" value="1"/>
</dbReference>
<feature type="domain" description="AB hydrolase-1" evidence="1">
    <location>
        <begin position="7"/>
        <end position="182"/>
    </location>
</feature>
<sequence>MDVLTDDVDALEGALLYPLIEQQGRDIVLYLHSYAGFPGSVAIAGYSKAERLAAGKPGGILGLIYQSAFISNPGDTLLQMIGGNYAPWQNPNTQTGLVSVINPKDTFYADVVEPLATTATDLTYYGVAAYDNRRVYLHTNQDQALPPFAQDAFVAGIGVKWNVIKLDTSHSLFYSEPQPLAALLIATTKGFLATYRKD</sequence>
<keyword evidence="3" id="KW-1185">Reference proteome</keyword>
<evidence type="ECO:0000313" key="2">
    <source>
        <dbReference type="EMBL" id="CAF9938584.1"/>
    </source>
</evidence>
<dbReference type="InterPro" id="IPR029058">
    <property type="entry name" value="AB_hydrolase_fold"/>
</dbReference>
<comment type="caution">
    <text evidence="2">The sequence shown here is derived from an EMBL/GenBank/DDBJ whole genome shotgun (WGS) entry which is preliminary data.</text>
</comment>
<dbReference type="InterPro" id="IPR052897">
    <property type="entry name" value="Sec-Metab_Biosynth_Hydrolase"/>
</dbReference>
<gene>
    <name evidence="2" type="ORF">HETSPECPRED_001123</name>
</gene>
<proteinExistence type="predicted"/>